<dbReference type="SUPFAM" id="SSF53850">
    <property type="entry name" value="Periplasmic binding protein-like II"/>
    <property type="match status" value="1"/>
</dbReference>
<comment type="caution">
    <text evidence="6">The sequence shown here is derived from an EMBL/GenBank/DDBJ whole genome shotgun (WGS) entry which is preliminary data.</text>
</comment>
<dbReference type="InterPro" id="IPR008258">
    <property type="entry name" value="Transglycosylase_SLT_dom_1"/>
</dbReference>
<dbReference type="Gene3D" id="3.40.190.10">
    <property type="entry name" value="Periplasmic binding protein-like II"/>
    <property type="match status" value="2"/>
</dbReference>
<dbReference type="RefSeq" id="WP_047878297.1">
    <property type="nucleotide sequence ID" value="NZ_LDOT01000007.1"/>
</dbReference>
<dbReference type="Pfam" id="PF00497">
    <property type="entry name" value="SBP_bac_3"/>
    <property type="match status" value="1"/>
</dbReference>
<organism evidence="6 7">
    <name type="scientific">Photobacterium aquae</name>
    <dbReference type="NCBI Taxonomy" id="1195763"/>
    <lineage>
        <taxon>Bacteria</taxon>
        <taxon>Pseudomonadati</taxon>
        <taxon>Pseudomonadota</taxon>
        <taxon>Gammaproteobacteria</taxon>
        <taxon>Vibrionales</taxon>
        <taxon>Vibrionaceae</taxon>
        <taxon>Photobacterium</taxon>
    </lineage>
</organism>
<dbReference type="AlphaFoldDB" id="A0A0J1H5F7"/>
<dbReference type="PANTHER" id="PTHR37423:SF2">
    <property type="entry name" value="MEMBRANE-BOUND LYTIC MUREIN TRANSGLYCOSYLASE C"/>
    <property type="match status" value="1"/>
</dbReference>
<dbReference type="PATRIC" id="fig|1195763.3.peg.1632"/>
<reference evidence="6 7" key="1">
    <citation type="submission" date="2015-05" db="EMBL/GenBank/DDBJ databases">
        <title>Photobacterium galathea sp. nov.</title>
        <authorList>
            <person name="Machado H."/>
            <person name="Gram L."/>
        </authorList>
    </citation>
    <scope>NUCLEOTIDE SEQUENCE [LARGE SCALE GENOMIC DNA]</scope>
    <source>
        <strain evidence="6 7">CGMCC 1.12159</strain>
    </source>
</reference>
<dbReference type="InterPro" id="IPR001638">
    <property type="entry name" value="Solute-binding_3/MltF_N"/>
</dbReference>
<dbReference type="InterPro" id="IPR023346">
    <property type="entry name" value="Lysozyme-like_dom_sf"/>
</dbReference>
<evidence type="ECO:0000256" key="3">
    <source>
        <dbReference type="ARBA" id="ARBA00023237"/>
    </source>
</evidence>
<keyword evidence="7" id="KW-1185">Reference proteome</keyword>
<evidence type="ECO:0000259" key="5">
    <source>
        <dbReference type="SMART" id="SM00062"/>
    </source>
</evidence>
<keyword evidence="3" id="KW-0472">Membrane</keyword>
<dbReference type="CDD" id="cd01009">
    <property type="entry name" value="PBP2_YfhD_N"/>
    <property type="match status" value="1"/>
</dbReference>
<feature type="domain" description="Solute-binding protein family 3/N-terminal" evidence="5">
    <location>
        <begin position="48"/>
        <end position="286"/>
    </location>
</feature>
<evidence type="ECO:0000313" key="6">
    <source>
        <dbReference type="EMBL" id="KLV07024.1"/>
    </source>
</evidence>
<dbReference type="Pfam" id="PF01464">
    <property type="entry name" value="SLT"/>
    <property type="match status" value="1"/>
</dbReference>
<accession>A0A0J1H5F7</accession>
<dbReference type="Proteomes" id="UP000036097">
    <property type="component" value="Unassembled WGS sequence"/>
</dbReference>
<keyword evidence="4" id="KW-0732">Signal</keyword>
<dbReference type="OrthoDB" id="9815002at2"/>
<dbReference type="PANTHER" id="PTHR37423">
    <property type="entry name" value="SOLUBLE LYTIC MUREIN TRANSGLYCOSYLASE-RELATED"/>
    <property type="match status" value="1"/>
</dbReference>
<protein>
    <submittedName>
        <fullName evidence="6">Amino acid ABC transporter substrate-binding protein</fullName>
    </submittedName>
</protein>
<evidence type="ECO:0000256" key="1">
    <source>
        <dbReference type="ARBA" id="ARBA00004339"/>
    </source>
</evidence>
<dbReference type="STRING" id="1195763.ABT56_07630"/>
<proteinExistence type="inferred from homology"/>
<sequence>MHHVRRYHFIFALFASLFASGVGNAFEIATIPEDKYTGDFSVMQDVGVIRILVAADLGFYYLDNGQPKGMVSEMLLLFEKYLLETTKQRFRLQIIPLHRDQLLPALLNGVGDIAAANLTETKRRKRVVDFSVPILTDISEYFVTHTSHPRIRHIEQLSEKSVWVRASSSYYQSVRKINHQLEKIDKEPMYVHFLEETLQDYELLQMIQQGLIPMTVMDSHKAEFWDLVTDNLQIHTEFPLRKNASIGWSFRKDSPHLAKIVNGFIEKNRRGTLNGNVIFNRYLNSKAWFQKVVSPSNIKKFKSLEDRFIHYGDMYNINWLIIAAQAFQESQFDQSKRSHAGAVGIMQVLPSTAREPYINVRNIGKIDNNIHAGVKYMDYIREKYVADDETDELNQLYFALASYNAGPNRIRRIRGEAEERGYDPTKWFNNVEILVREQVGMEPITYVGNINRYFTIYKQIFSLQNAAGQRSAKTPNLRFLLSR</sequence>
<dbReference type="EMBL" id="LDOT01000007">
    <property type="protein sequence ID" value="KLV07024.1"/>
    <property type="molecule type" value="Genomic_DNA"/>
</dbReference>
<evidence type="ECO:0000256" key="2">
    <source>
        <dbReference type="ARBA" id="ARBA00007734"/>
    </source>
</evidence>
<evidence type="ECO:0000256" key="4">
    <source>
        <dbReference type="SAM" id="SignalP"/>
    </source>
</evidence>
<dbReference type="Gene3D" id="1.10.530.10">
    <property type="match status" value="1"/>
</dbReference>
<evidence type="ECO:0000313" key="7">
    <source>
        <dbReference type="Proteomes" id="UP000036097"/>
    </source>
</evidence>
<feature type="chain" id="PRO_5005252188" evidence="4">
    <location>
        <begin position="26"/>
        <end position="483"/>
    </location>
</feature>
<dbReference type="SUPFAM" id="SSF53955">
    <property type="entry name" value="Lysozyme-like"/>
    <property type="match status" value="1"/>
</dbReference>
<comment type="subcellular location">
    <subcellularLocation>
        <location evidence="1">Cell outer membrane</location>
        <topology evidence="1">Peripheral membrane protein</topology>
    </subcellularLocation>
</comment>
<name>A0A0J1H5F7_9GAMM</name>
<keyword evidence="3" id="KW-0998">Cell outer membrane</keyword>
<comment type="similarity">
    <text evidence="2">Belongs to the transglycosylase Slt family.</text>
</comment>
<feature type="signal peptide" evidence="4">
    <location>
        <begin position="1"/>
        <end position="25"/>
    </location>
</feature>
<dbReference type="GO" id="GO:0009279">
    <property type="term" value="C:cell outer membrane"/>
    <property type="evidence" value="ECO:0007669"/>
    <property type="project" value="UniProtKB-SubCell"/>
</dbReference>
<dbReference type="CDD" id="cd13403">
    <property type="entry name" value="MLTF-like"/>
    <property type="match status" value="1"/>
</dbReference>
<gene>
    <name evidence="6" type="ORF">ABT56_07630</name>
</gene>
<dbReference type="SMART" id="SM00062">
    <property type="entry name" value="PBPb"/>
    <property type="match status" value="1"/>
</dbReference>